<reference evidence="3" key="2">
    <citation type="submission" date="2021-04" db="EMBL/GenBank/DDBJ databases">
        <authorList>
            <person name="Gilroy R."/>
        </authorList>
    </citation>
    <scope>NUCLEOTIDE SEQUENCE</scope>
    <source>
        <strain evidence="3">CHK180-15479</strain>
    </source>
</reference>
<proteinExistence type="predicted"/>
<gene>
    <name evidence="3" type="ORF">H9704_12225</name>
</gene>
<name>A0A9D2N2J2_9FIRM</name>
<accession>A0A9D2N2J2</accession>
<feature type="chain" id="PRO_5039637405" evidence="1">
    <location>
        <begin position="31"/>
        <end position="289"/>
    </location>
</feature>
<sequence length="289" mass="31766">MSQGLKKGFVGMVWIISAAVMPACSPSAVAEPAVLPLEENVRTVSIERDGETADCGNKEQIGELLSILSDMEPTDQQSVQDVPQTDEYTSIHFEDTEGRVYTIFYYEMDGKAYAEQSYQGIYEPAPALGVLLDDLLEAGEAALNDRIPMVMAGGAMYYDTGKESTVTGRCGVMDGEITSAVDRTEVPSENDQSNFGAGYGYQWGPEEGTLEVCMDGKWMVFKRRYADDSQVYFAGRWYDKSGLSEDTLRWLAWYNGLTGQEQACISSVPADLLDESEISRTEETAAQAN</sequence>
<dbReference type="InterPro" id="IPR033782">
    <property type="entry name" value="DUF5301"/>
</dbReference>
<dbReference type="AlphaFoldDB" id="A0A9D2N2J2"/>
<evidence type="ECO:0000313" key="3">
    <source>
        <dbReference type="EMBL" id="HJC06898.1"/>
    </source>
</evidence>
<reference evidence="3" key="1">
    <citation type="journal article" date="2021" name="PeerJ">
        <title>Extensive microbial diversity within the chicken gut microbiome revealed by metagenomics and culture.</title>
        <authorList>
            <person name="Gilroy R."/>
            <person name="Ravi A."/>
            <person name="Getino M."/>
            <person name="Pursley I."/>
            <person name="Horton D.L."/>
            <person name="Alikhan N.F."/>
            <person name="Baker D."/>
            <person name="Gharbi K."/>
            <person name="Hall N."/>
            <person name="Watson M."/>
            <person name="Adriaenssens E.M."/>
            <person name="Foster-Nyarko E."/>
            <person name="Jarju S."/>
            <person name="Secka A."/>
            <person name="Antonio M."/>
            <person name="Oren A."/>
            <person name="Chaudhuri R.R."/>
            <person name="La Ragione R."/>
            <person name="Hildebrand F."/>
            <person name="Pallen M.J."/>
        </authorList>
    </citation>
    <scope>NUCLEOTIDE SEQUENCE</scope>
    <source>
        <strain evidence="3">CHK180-15479</strain>
    </source>
</reference>
<evidence type="ECO:0000259" key="2">
    <source>
        <dbReference type="Pfam" id="PF17225"/>
    </source>
</evidence>
<dbReference type="Proteomes" id="UP000823910">
    <property type="component" value="Unassembled WGS sequence"/>
</dbReference>
<feature type="signal peptide" evidence="1">
    <location>
        <begin position="1"/>
        <end position="30"/>
    </location>
</feature>
<comment type="caution">
    <text evidence="3">The sequence shown here is derived from an EMBL/GenBank/DDBJ whole genome shotgun (WGS) entry which is preliminary data.</text>
</comment>
<feature type="domain" description="DUF5301" evidence="2">
    <location>
        <begin position="32"/>
        <end position="123"/>
    </location>
</feature>
<evidence type="ECO:0000256" key="1">
    <source>
        <dbReference type="SAM" id="SignalP"/>
    </source>
</evidence>
<organism evidence="3 4">
    <name type="scientific">Candidatus Enterocloster excrementipullorum</name>
    <dbReference type="NCBI Taxonomy" id="2838559"/>
    <lineage>
        <taxon>Bacteria</taxon>
        <taxon>Bacillati</taxon>
        <taxon>Bacillota</taxon>
        <taxon>Clostridia</taxon>
        <taxon>Lachnospirales</taxon>
        <taxon>Lachnospiraceae</taxon>
        <taxon>Enterocloster</taxon>
    </lineage>
</organism>
<dbReference type="Gene3D" id="2.60.40.4250">
    <property type="match status" value="1"/>
</dbReference>
<dbReference type="Pfam" id="PF17225">
    <property type="entry name" value="DUF5301"/>
    <property type="match status" value="1"/>
</dbReference>
<evidence type="ECO:0000313" key="4">
    <source>
        <dbReference type="Proteomes" id="UP000823910"/>
    </source>
</evidence>
<protein>
    <submittedName>
        <fullName evidence="3">DUF5301 domain-containing protein</fullName>
    </submittedName>
</protein>
<dbReference type="EMBL" id="DWWT01000065">
    <property type="protein sequence ID" value="HJC06898.1"/>
    <property type="molecule type" value="Genomic_DNA"/>
</dbReference>
<keyword evidence="1" id="KW-0732">Signal</keyword>